<accession>A0A7X0AWW8</accession>
<keyword evidence="14 16" id="KW-0406">Ion transport</keyword>
<feature type="binding site" evidence="16">
    <location>
        <position position="559"/>
    </location>
    <ligand>
        <name>Mg(2+)</name>
        <dbReference type="ChEBI" id="CHEBI:18420"/>
    </ligand>
</feature>
<proteinExistence type="inferred from homology"/>
<evidence type="ECO:0000259" key="18">
    <source>
        <dbReference type="Pfam" id="PF00122"/>
    </source>
</evidence>
<dbReference type="InterPro" id="IPR036412">
    <property type="entry name" value="HAD-like_sf"/>
</dbReference>
<evidence type="ECO:0000313" key="20">
    <source>
        <dbReference type="Proteomes" id="UP000539175"/>
    </source>
</evidence>
<evidence type="ECO:0000256" key="6">
    <source>
        <dbReference type="ARBA" id="ARBA00022692"/>
    </source>
</evidence>
<dbReference type="PANTHER" id="PTHR43743">
    <property type="entry name" value="POTASSIUM-TRANSPORTING ATPASE ATP-BINDING SUBUNIT"/>
    <property type="match status" value="1"/>
</dbReference>
<dbReference type="GO" id="GO:0000287">
    <property type="term" value="F:magnesium ion binding"/>
    <property type="evidence" value="ECO:0007669"/>
    <property type="project" value="UniProtKB-UniRule"/>
</dbReference>
<evidence type="ECO:0000256" key="11">
    <source>
        <dbReference type="ARBA" id="ARBA00022958"/>
    </source>
</evidence>
<dbReference type="InterPro" id="IPR018303">
    <property type="entry name" value="ATPase_P-typ_P_site"/>
</dbReference>
<keyword evidence="4 16" id="KW-0633">Potassium transport</keyword>
<keyword evidence="6 16" id="KW-0812">Transmembrane</keyword>
<dbReference type="NCBIfam" id="TIGR01497">
    <property type="entry name" value="kdpB"/>
    <property type="match status" value="1"/>
</dbReference>
<feature type="binding site" evidence="16">
    <location>
        <position position="381"/>
    </location>
    <ligand>
        <name>ATP</name>
        <dbReference type="ChEBI" id="CHEBI:30616"/>
    </ligand>
</feature>
<feature type="transmembrane region" description="Helical" evidence="16">
    <location>
        <begin position="624"/>
        <end position="647"/>
    </location>
</feature>
<dbReference type="InterPro" id="IPR059000">
    <property type="entry name" value="ATPase_P-type_domA"/>
</dbReference>
<evidence type="ECO:0000256" key="7">
    <source>
        <dbReference type="ARBA" id="ARBA00022723"/>
    </source>
</evidence>
<dbReference type="GO" id="GO:0008556">
    <property type="term" value="F:P-type potassium transmembrane transporter activity"/>
    <property type="evidence" value="ECO:0007669"/>
    <property type="project" value="UniProtKB-UniRule"/>
</dbReference>
<dbReference type="Gene3D" id="3.40.1110.10">
    <property type="entry name" value="Calcium-transporting ATPase, cytoplasmic domain N"/>
    <property type="match status" value="1"/>
</dbReference>
<keyword evidence="20" id="KW-1185">Reference proteome</keyword>
<feature type="transmembrane region" description="Helical" evidence="16">
    <location>
        <begin position="653"/>
        <end position="673"/>
    </location>
</feature>
<evidence type="ECO:0000256" key="17">
    <source>
        <dbReference type="SAM" id="MobiDB-lite"/>
    </source>
</evidence>
<dbReference type="Gene3D" id="2.70.150.10">
    <property type="entry name" value="Calcium-transporting ATPase, cytoplasmic transduction domain A"/>
    <property type="match status" value="1"/>
</dbReference>
<evidence type="ECO:0000256" key="15">
    <source>
        <dbReference type="ARBA" id="ARBA00023136"/>
    </source>
</evidence>
<keyword evidence="11 16" id="KW-0630">Potassium</keyword>
<reference evidence="19 20" key="1">
    <citation type="submission" date="2020-08" db="EMBL/GenBank/DDBJ databases">
        <title>Genomic Encyclopedia of Type Strains, Phase IV (KMG-IV): sequencing the most valuable type-strain genomes for metagenomic binning, comparative biology and taxonomic classification.</title>
        <authorList>
            <person name="Goeker M."/>
        </authorList>
    </citation>
    <scope>NUCLEOTIDE SEQUENCE [LARGE SCALE GENOMIC DNA]</scope>
    <source>
        <strain evidence="19 20">DSM 22198</strain>
    </source>
</reference>
<comment type="subcellular location">
    <subcellularLocation>
        <location evidence="16">Cell membrane</location>
        <topology evidence="16">Multi-pass membrane protein</topology>
    </subcellularLocation>
    <subcellularLocation>
        <location evidence="1">Membrane</location>
    </subcellularLocation>
</comment>
<dbReference type="SFLD" id="SFLDS00003">
    <property type="entry name" value="Haloacid_Dehalogenase"/>
    <property type="match status" value="1"/>
</dbReference>
<dbReference type="PRINTS" id="PR00119">
    <property type="entry name" value="CATATPASE"/>
</dbReference>
<evidence type="ECO:0000256" key="9">
    <source>
        <dbReference type="ARBA" id="ARBA00022840"/>
    </source>
</evidence>
<dbReference type="Gene3D" id="3.40.50.1000">
    <property type="entry name" value="HAD superfamily/HAD-like"/>
    <property type="match status" value="1"/>
</dbReference>
<dbReference type="Proteomes" id="UP000539175">
    <property type="component" value="Unassembled WGS sequence"/>
</dbReference>
<keyword evidence="7 16" id="KW-0479">Metal-binding</keyword>
<feature type="transmembrane region" description="Helical" evidence="16">
    <location>
        <begin position="252"/>
        <end position="279"/>
    </location>
</feature>
<evidence type="ECO:0000256" key="14">
    <source>
        <dbReference type="ARBA" id="ARBA00023065"/>
    </source>
</evidence>
<dbReference type="Pfam" id="PF00122">
    <property type="entry name" value="E1-E2_ATPase"/>
    <property type="match status" value="1"/>
</dbReference>
<dbReference type="FunFam" id="3.40.1110.10:FF:000007">
    <property type="entry name" value="Potassium-transporting ATPase ATP-binding subunit"/>
    <property type="match status" value="1"/>
</dbReference>
<evidence type="ECO:0000256" key="4">
    <source>
        <dbReference type="ARBA" id="ARBA00022538"/>
    </source>
</evidence>
<feature type="domain" description="P-type ATPase A" evidence="18">
    <location>
        <begin position="147"/>
        <end position="241"/>
    </location>
</feature>
<dbReference type="InterPro" id="IPR023214">
    <property type="entry name" value="HAD_sf"/>
</dbReference>
<feature type="transmembrane region" description="Helical" evidence="16">
    <location>
        <begin position="693"/>
        <end position="718"/>
    </location>
</feature>
<dbReference type="InterPro" id="IPR023298">
    <property type="entry name" value="ATPase_P-typ_TM_dom_sf"/>
</dbReference>
<evidence type="ECO:0000256" key="8">
    <source>
        <dbReference type="ARBA" id="ARBA00022741"/>
    </source>
</evidence>
<evidence type="ECO:0000256" key="3">
    <source>
        <dbReference type="ARBA" id="ARBA00022475"/>
    </source>
</evidence>
<protein>
    <recommendedName>
        <fullName evidence="16">Potassium-transporting ATPase ATP-binding subunit</fullName>
        <ecNumber evidence="16">7.2.2.6</ecNumber>
    </recommendedName>
    <alternativeName>
        <fullName evidence="16">ATP phosphohydrolase [potassium-transporting] B chain</fullName>
    </alternativeName>
    <alternativeName>
        <fullName evidence="16">Potassium-binding and translocating subunit B</fullName>
    </alternativeName>
    <alternativeName>
        <fullName evidence="16">Potassium-translocating ATPase B chain</fullName>
    </alternativeName>
</protein>
<dbReference type="SFLD" id="SFLDG00002">
    <property type="entry name" value="C1.7:_P-type_atpase_like"/>
    <property type="match status" value="1"/>
</dbReference>
<dbReference type="PANTHER" id="PTHR43743:SF1">
    <property type="entry name" value="POTASSIUM-TRANSPORTING ATPASE ATP-BINDING SUBUNIT"/>
    <property type="match status" value="1"/>
</dbReference>
<feature type="region of interest" description="Disordered" evidence="17">
    <location>
        <begin position="1"/>
        <end position="28"/>
    </location>
</feature>
<dbReference type="FunFam" id="2.70.150.10:FF:000033">
    <property type="entry name" value="Potassium-transporting ATPase ATP-binding subunit"/>
    <property type="match status" value="1"/>
</dbReference>
<evidence type="ECO:0000256" key="16">
    <source>
        <dbReference type="HAMAP-Rule" id="MF_00285"/>
    </source>
</evidence>
<feature type="transmembrane region" description="Helical" evidence="16">
    <location>
        <begin position="285"/>
        <end position="309"/>
    </location>
</feature>
<dbReference type="RefSeq" id="WP_246462893.1">
    <property type="nucleotide sequence ID" value="NZ_JACIIZ010000002.1"/>
</dbReference>
<comment type="caution">
    <text evidence="19">The sequence shown here is derived from an EMBL/GenBank/DDBJ whole genome shotgun (WGS) entry which is preliminary data.</text>
</comment>
<dbReference type="SUPFAM" id="SSF56784">
    <property type="entry name" value="HAD-like"/>
    <property type="match status" value="1"/>
</dbReference>
<keyword evidence="2 16" id="KW-0813">Transport</keyword>
<evidence type="ECO:0000256" key="2">
    <source>
        <dbReference type="ARBA" id="ARBA00022448"/>
    </source>
</evidence>
<sequence length="719" mass="74798">MSSPSIVHPGQQPVAPQPTEPAPAASSRRTAKSALLDPAILGPAVKASFTKLNPATLVRNPVMFLVAAVALLTTVLLARDLVTGAANTGFSSQIVLWLWFTVLFANFAEAVAEGRGKAQADSLRKTRTETVAKRLTGPMVQKGAALTAASFQQVGAADLKVGDHVVVDAGDIIPSDGEVVDGIATVDESAITGESAPVIRESGGDRSAVTGGTRVLSDRIIVRITAAQGSTFLDRMISLVEGAERQKTPNEIALNILLVGMSLIFILAVVSIPGFAAYAGGAVPVVVLVALFVTLIPTTIGALLSAIGIAGMDRLVRFNVLAMSGRAVEAAGDVDTLLLDKTGTITLGNRHAAEFIPVSGVSDKELAEAAQLSSLSDETPEGRSIVVLAKEKYGLRGKDMGGLNARFVPFAAQTRMSGVDLEGGIQIRKGAGDAVLRHVASLRGSQPVRHAELEAIVERIAKAGGTPLVVARNDRVLGVIYLKDIVKGGIRDRFAELRRMGIRTVMITGDNPLTAAAIAAEAGVDDFLAQATPEDKLALIRKEQAEGRLVAMCGDGTNDAPALAQADVGVAMNTGTQAAREAGNMVDLDSDPTKLIEIVGIGKQLLMTRGALTTFSIANDVAKYFAIIPAMFAGLYPALNALNIMHLATPQSAILSAIIFNALVIIALIPLALKGVRYRALPAASLLSRNMLVYGLGGIVIPFIGIKAIDMVVTAVGLA</sequence>
<dbReference type="SUPFAM" id="SSF81665">
    <property type="entry name" value="Calcium ATPase, transmembrane domain M"/>
    <property type="match status" value="1"/>
</dbReference>
<dbReference type="NCBIfam" id="TIGR01494">
    <property type="entry name" value="ATPase_P-type"/>
    <property type="match status" value="2"/>
</dbReference>
<dbReference type="EC" id="7.2.2.6" evidence="16"/>
<comment type="similarity">
    <text evidence="16">Belongs to the cation transport ATPase (P-type) (TC 3.A.3) family. Type IA subfamily.</text>
</comment>
<name>A0A7X0AWW8_9PROT</name>
<evidence type="ECO:0000256" key="12">
    <source>
        <dbReference type="ARBA" id="ARBA00022967"/>
    </source>
</evidence>
<comment type="catalytic activity">
    <reaction evidence="16">
        <text>K(+)(out) + ATP + H2O = K(+)(in) + ADP + phosphate + H(+)</text>
        <dbReference type="Rhea" id="RHEA:16777"/>
        <dbReference type="ChEBI" id="CHEBI:15377"/>
        <dbReference type="ChEBI" id="CHEBI:15378"/>
        <dbReference type="ChEBI" id="CHEBI:29103"/>
        <dbReference type="ChEBI" id="CHEBI:30616"/>
        <dbReference type="ChEBI" id="CHEBI:43474"/>
        <dbReference type="ChEBI" id="CHEBI:456216"/>
        <dbReference type="EC" id="7.2.2.6"/>
    </reaction>
</comment>
<feature type="transmembrane region" description="Helical" evidence="16">
    <location>
        <begin position="94"/>
        <end position="112"/>
    </location>
</feature>
<dbReference type="InterPro" id="IPR001757">
    <property type="entry name" value="P_typ_ATPase"/>
</dbReference>
<dbReference type="InterPro" id="IPR006391">
    <property type="entry name" value="P-type_ATPase_bsu_IA"/>
</dbReference>
<comment type="subunit">
    <text evidence="16">The system is composed of three essential subunits: KdpA, KdpB and KdpC.</text>
</comment>
<evidence type="ECO:0000313" key="19">
    <source>
        <dbReference type="EMBL" id="MBB6250164.1"/>
    </source>
</evidence>
<dbReference type="PROSITE" id="PS01229">
    <property type="entry name" value="COF_2"/>
    <property type="match status" value="1"/>
</dbReference>
<gene>
    <name evidence="16" type="primary">kdpB</name>
    <name evidence="19" type="ORF">FHS74_000705</name>
</gene>
<dbReference type="HAMAP" id="MF_00285">
    <property type="entry name" value="KdpB"/>
    <property type="match status" value="1"/>
</dbReference>
<dbReference type="SUPFAM" id="SSF81653">
    <property type="entry name" value="Calcium ATPase, transduction domain A"/>
    <property type="match status" value="1"/>
</dbReference>
<keyword evidence="5 16" id="KW-0597">Phosphoprotein</keyword>
<feature type="binding site" evidence="16">
    <location>
        <position position="429"/>
    </location>
    <ligand>
        <name>ATP</name>
        <dbReference type="ChEBI" id="CHEBI:30616"/>
    </ligand>
</feature>
<keyword evidence="15 16" id="KW-0472">Membrane</keyword>
<evidence type="ECO:0000256" key="1">
    <source>
        <dbReference type="ARBA" id="ARBA00004370"/>
    </source>
</evidence>
<dbReference type="GO" id="GO:0005524">
    <property type="term" value="F:ATP binding"/>
    <property type="evidence" value="ECO:0007669"/>
    <property type="project" value="UniProtKB-UniRule"/>
</dbReference>
<dbReference type="EMBL" id="JACIIZ010000002">
    <property type="protein sequence ID" value="MBB6250164.1"/>
    <property type="molecule type" value="Genomic_DNA"/>
</dbReference>
<evidence type="ECO:0000256" key="10">
    <source>
        <dbReference type="ARBA" id="ARBA00022842"/>
    </source>
</evidence>
<dbReference type="AlphaFoldDB" id="A0A7X0AWW8"/>
<keyword evidence="13 16" id="KW-1133">Transmembrane helix</keyword>
<keyword evidence="8 16" id="KW-0547">Nucleotide-binding</keyword>
<dbReference type="PROSITE" id="PS00154">
    <property type="entry name" value="ATPASE_E1_E2"/>
    <property type="match status" value="1"/>
</dbReference>
<dbReference type="InterPro" id="IPR023299">
    <property type="entry name" value="ATPase_P-typ_cyto_dom_N"/>
</dbReference>
<dbReference type="GO" id="GO:0005886">
    <property type="term" value="C:plasma membrane"/>
    <property type="evidence" value="ECO:0007669"/>
    <property type="project" value="UniProtKB-SubCell"/>
</dbReference>
<evidence type="ECO:0000256" key="5">
    <source>
        <dbReference type="ARBA" id="ARBA00022553"/>
    </source>
</evidence>
<dbReference type="InterPro" id="IPR008250">
    <property type="entry name" value="ATPase_P-typ_transduc_dom_A_sf"/>
</dbReference>
<dbReference type="CDD" id="cd02078">
    <property type="entry name" value="P-type_ATPase_K"/>
    <property type="match status" value="1"/>
</dbReference>
<dbReference type="Pfam" id="PF00702">
    <property type="entry name" value="Hydrolase"/>
    <property type="match status" value="1"/>
</dbReference>
<evidence type="ECO:0000256" key="13">
    <source>
        <dbReference type="ARBA" id="ARBA00022989"/>
    </source>
</evidence>
<feature type="binding site" evidence="16">
    <location>
        <begin position="410"/>
        <end position="417"/>
    </location>
    <ligand>
        <name>ATP</name>
        <dbReference type="ChEBI" id="CHEBI:30616"/>
    </ligand>
</feature>
<feature type="transmembrane region" description="Helical" evidence="16">
    <location>
        <begin position="62"/>
        <end position="82"/>
    </location>
</feature>
<comment type="function">
    <text evidence="16">Part of the high-affinity ATP-driven potassium transport (or Kdp) system, which catalyzes the hydrolysis of ATP coupled with the electrogenic transport of potassium into the cytoplasm. This subunit is responsible for energy coupling to the transport system and for the release of the potassium ions to the cytoplasm.</text>
</comment>
<keyword evidence="3 16" id="KW-1003">Cell membrane</keyword>
<dbReference type="GO" id="GO:0016887">
    <property type="term" value="F:ATP hydrolysis activity"/>
    <property type="evidence" value="ECO:0007669"/>
    <property type="project" value="InterPro"/>
</dbReference>
<keyword evidence="12 16" id="KW-1278">Translocase</keyword>
<keyword evidence="9 16" id="KW-0067">ATP-binding</keyword>
<organism evidence="19 20">
    <name type="scientific">Nitrospirillum iridis</name>
    <dbReference type="NCBI Taxonomy" id="765888"/>
    <lineage>
        <taxon>Bacteria</taxon>
        <taxon>Pseudomonadati</taxon>
        <taxon>Pseudomonadota</taxon>
        <taxon>Alphaproteobacteria</taxon>
        <taxon>Rhodospirillales</taxon>
        <taxon>Azospirillaceae</taxon>
        <taxon>Nitrospirillum</taxon>
    </lineage>
</organism>
<feature type="binding site" evidence="16">
    <location>
        <position position="377"/>
    </location>
    <ligand>
        <name>ATP</name>
        <dbReference type="ChEBI" id="CHEBI:30616"/>
    </ligand>
</feature>
<dbReference type="InterPro" id="IPR044492">
    <property type="entry name" value="P_typ_ATPase_HD_dom"/>
</dbReference>
<feature type="binding site" evidence="16">
    <location>
        <position position="555"/>
    </location>
    <ligand>
        <name>Mg(2+)</name>
        <dbReference type="ChEBI" id="CHEBI:18420"/>
    </ligand>
</feature>
<feature type="active site" description="4-aspartylphosphate intermediate" evidence="16">
    <location>
        <position position="340"/>
    </location>
</feature>
<dbReference type="SFLD" id="SFLDF00027">
    <property type="entry name" value="p-type_atpase"/>
    <property type="match status" value="1"/>
</dbReference>
<keyword evidence="10 16" id="KW-0460">Magnesium</keyword>